<dbReference type="Pfam" id="PF10384">
    <property type="entry name" value="Scm3"/>
    <property type="match status" value="1"/>
</dbReference>
<dbReference type="Proteomes" id="UP000219338">
    <property type="component" value="Unassembled WGS sequence"/>
</dbReference>
<feature type="compositionally biased region" description="Basic and acidic residues" evidence="8">
    <location>
        <begin position="808"/>
        <end position="839"/>
    </location>
</feature>
<evidence type="ECO:0000256" key="4">
    <source>
        <dbReference type="ARBA" id="ARBA00022801"/>
    </source>
</evidence>
<feature type="domain" description="Helicase ATP-binding" evidence="9">
    <location>
        <begin position="1233"/>
        <end position="1411"/>
    </location>
</feature>
<sequence length="2041" mass="226600">MQPQRSKPLPTTTAPITPSQSPPQSPSFSSARWRTPGSVPPQKRRRLSTPRRAGSSSVQDQPIGFDQAKAESERRLLDVWDRLAERYSRRIDEDDIVDLVTGDVIKDRGVLRSMDRWEVGRFADEDEGNDDRSAGEEEEEEEEESTDELNCLVDSAEEADLSLLGRSVVLSRAIDPDDPDDAELLKEFSEAERRRKELCGEEATHTVDGVDHNTQNSDSRTDGDDESDDEVQVLESAPHTPTQDHVSDSDDDFCPWGEDDVDLPVEITEVKDIEPDVVPTLPSSDPAAPPSPSKLNKPLRKSSMSPAKPTKKPPRPPPPQLQTPPRSSSSVPPSGVEDAEPSAIPLPSPSPTPTRPEPASHPRTRSSGPTPRPSKSRTLFRVEDSETPPPRLDLSEISRRNKRPSPIKALKKTKSQAVIAETPQPQLTVQKRHLKAEVVIVKRSRSQSRAREVEGDERMEREQKPLKGKGKSALTPENIEEKKPPQRRSSEVHNLDLYYESDGPDAESDVSPPSSPLKGKGKATAFPASPRRNQVSPRKRVEDLGSAGENITRKRKRVSDVPVDPSSSKLDLSSRYSRPTTSVTVSDRESSVEEIERPPPKQNIMAQRRSKTKVRLPESDDEVYSFNRDSPDATPRRSHSYFNPPPPSEHYYPYPSAYPPREQGSPYVYDPRAQYIISQAMHQLSALAASWPGVEHHPLPPTHLPYTPSRHRGFSGSASSSMYNTPTQRMHPHPYEYDPNLSRGTLPPSSPDFQSSPTPEGVQTSGRASSLVARSRSRGRRVSFRIEEEADIVELDSMQVSPPPNVRNQKDERHSVRQDKGKGKARFEEMGLAPRERHNAKSRQSTAGSRKKGKRKRQDDTGTGDANALIHVPKTSEERELTRREKLKQELIAQGDSKWSSKKKKRLENYIDKKLKKEERVQILEKLSQSQAQITNTLHLQSSSTLGTGRVSTHRERLDKVEDIEVRKALDGRVGKRKRNDEYPVRNADEDDEDDTELYPGHDGPLEVEEVSEAKITDIVHAEASAQPTASTSTAVGSALQRNPDGTVVAPRIRPTRQKTKSTFRSWEKSKAIAEEDDSETSFDSSDSENDTTDEDEQELETGSNDEDTSEEDTAPSPPKRSLGFKDWAMKQLSTAKGYGTADQPNTSPAPVEPRPPPTKKRKLDKTSAPTEMRGPLGEDLALPDTSFAQRLKTPNENSATITKPKSVSVSRPSDVEEARILLPIVSEEQPIMEAILLNPVVIICGETGSGKTTQVPQFLYEAGFGTPDSENPGMIGITQPRRVAAMSMASRVAHELSLTSSRVSYQIRYDATVSPATSIKFMTDGVLLRELATDFLLNKYSVIIIDEAHERSMNTDILIGVLSRVLKLREQLWKEGKEGAKPLRLIIMSATLRVSDFAENKTLFPKPPPVINVAARQHPVTIHFNRRTVADYVTEAVKKTTKIHTRLPPGGILIFLTGQNEIQGVCRRLENRFGQKVLQEKRKKRGALQAKLQNPMDLEDIQDVRTIGPALADVEAEDLDLGNSSKNDEDLAIDVDTADIEEDPEALDSDEEDELGEELGVEFDDNDVPMHVVPLYSLLASDKQMKVFEPPPPGTRLVVVSTNVAETSLTIPGIRYVVDCGRAKQRRYDVASGIQSFQVDWISKASAAQRSGRAGRTGPGHCYRLYSSALFEHYFDPFSQPEILQMPIEGVVLQMKTMHIDAVINFPFPTPPERKTLQKAEQILTHLAALKNGEVTDLGRTMSLFPLSPRFARMLVGSQQHQCLPYVIAIVSALSVGDPFLHDEGLAMREDSSHEGDDDDDLAHLKSESVKAKEALRLRRKAFFQSQQTHSSLGKGTSDMFRVLSVVGAYEYAGGGLKFCGEHFVRPKAMEEIHKLRAQIGNIVQTNFPGVKPGFEPNLRPPNNVQIKVLRQLFTAGFIDQVAVRKDRVEKVSSGTQYASSKGVPYKAIGISEDVFIHPSSVLASKSPPEYVVFNEVVRTSRIWIKGVTVVNPAWLASLGKGSLCTFSKPVKNNVGNMMVIPRFGPEAWELPAIKAELIS</sequence>
<dbReference type="STRING" id="47428.A0A284RFH1"/>
<accession>A0A284RFH1</accession>
<feature type="compositionally biased region" description="Basic and acidic residues" evidence="8">
    <location>
        <begin position="188"/>
        <end position="211"/>
    </location>
</feature>
<feature type="region of interest" description="Disordered" evidence="8">
    <location>
        <begin position="971"/>
        <end position="1182"/>
    </location>
</feature>
<dbReference type="PROSITE" id="PS51194">
    <property type="entry name" value="HELICASE_CTER"/>
    <property type="match status" value="1"/>
</dbReference>
<dbReference type="PROSITE" id="PS51192">
    <property type="entry name" value="HELICASE_ATP_BIND_1"/>
    <property type="match status" value="1"/>
</dbReference>
<dbReference type="Gene3D" id="3.40.50.300">
    <property type="entry name" value="P-loop containing nucleotide triphosphate hydrolases"/>
    <property type="match status" value="3"/>
</dbReference>
<dbReference type="SMART" id="SM00490">
    <property type="entry name" value="HELICc"/>
    <property type="match status" value="1"/>
</dbReference>
<dbReference type="GO" id="GO:0003723">
    <property type="term" value="F:RNA binding"/>
    <property type="evidence" value="ECO:0007669"/>
    <property type="project" value="TreeGrafter"/>
</dbReference>
<feature type="region of interest" description="Disordered" evidence="8">
    <location>
        <begin position="117"/>
        <end position="156"/>
    </location>
</feature>
<feature type="compositionally biased region" description="Low complexity" evidence="8">
    <location>
        <begin position="1022"/>
        <end position="1035"/>
    </location>
</feature>
<name>A0A284RFH1_ARMOS</name>
<feature type="compositionally biased region" description="Acidic residues" evidence="8">
    <location>
        <begin position="223"/>
        <end position="232"/>
    </location>
</feature>
<feature type="compositionally biased region" description="Pro residues" evidence="8">
    <location>
        <begin position="344"/>
        <end position="356"/>
    </location>
</feature>
<comment type="catalytic activity">
    <reaction evidence="7">
        <text>ATP + H2O = ADP + phosphate + H(+)</text>
        <dbReference type="Rhea" id="RHEA:13065"/>
        <dbReference type="ChEBI" id="CHEBI:15377"/>
        <dbReference type="ChEBI" id="CHEBI:15378"/>
        <dbReference type="ChEBI" id="CHEBI:30616"/>
        <dbReference type="ChEBI" id="CHEBI:43474"/>
        <dbReference type="ChEBI" id="CHEBI:456216"/>
        <dbReference type="EC" id="3.6.4.13"/>
    </reaction>
</comment>
<feature type="compositionally biased region" description="Basic and acidic residues" evidence="8">
    <location>
        <begin position="586"/>
        <end position="599"/>
    </location>
</feature>
<dbReference type="PANTHER" id="PTHR18934:SF99">
    <property type="entry name" value="ATP-DEPENDENT RNA HELICASE DHX37-RELATED"/>
    <property type="match status" value="1"/>
</dbReference>
<dbReference type="PANTHER" id="PTHR18934">
    <property type="entry name" value="ATP-DEPENDENT RNA HELICASE"/>
    <property type="match status" value="1"/>
</dbReference>
<evidence type="ECO:0000313" key="12">
    <source>
        <dbReference type="Proteomes" id="UP000219338"/>
    </source>
</evidence>
<feature type="region of interest" description="Disordered" evidence="8">
    <location>
        <begin position="795"/>
        <end position="883"/>
    </location>
</feature>
<gene>
    <name evidence="11" type="ORF">ARMOST_10856</name>
</gene>
<dbReference type="InterPro" id="IPR014001">
    <property type="entry name" value="Helicase_ATP-bd"/>
</dbReference>
<dbReference type="GO" id="GO:1990904">
    <property type="term" value="C:ribonucleoprotein complex"/>
    <property type="evidence" value="ECO:0007669"/>
    <property type="project" value="UniProtKB-ARBA"/>
</dbReference>
<feature type="compositionally biased region" description="Low complexity" evidence="8">
    <location>
        <begin position="10"/>
        <end position="19"/>
    </location>
</feature>
<dbReference type="InterPro" id="IPR011545">
    <property type="entry name" value="DEAD/DEAH_box_helicase_dom"/>
</dbReference>
<feature type="region of interest" description="Disordered" evidence="8">
    <location>
        <begin position="1"/>
        <end position="71"/>
    </location>
</feature>
<evidence type="ECO:0000256" key="2">
    <source>
        <dbReference type="ARBA" id="ARBA00012552"/>
    </source>
</evidence>
<dbReference type="Gene3D" id="1.20.120.1080">
    <property type="match status" value="1"/>
</dbReference>
<dbReference type="CDD" id="cd17982">
    <property type="entry name" value="DEXHc_DHX37"/>
    <property type="match status" value="1"/>
</dbReference>
<dbReference type="Pfam" id="PF21010">
    <property type="entry name" value="HA2_C"/>
    <property type="match status" value="1"/>
</dbReference>
<dbReference type="SMART" id="SM00487">
    <property type="entry name" value="DEXDc"/>
    <property type="match status" value="1"/>
</dbReference>
<dbReference type="GO" id="GO:0042393">
    <property type="term" value="F:histone binding"/>
    <property type="evidence" value="ECO:0007669"/>
    <property type="project" value="InterPro"/>
</dbReference>
<keyword evidence="5" id="KW-0347">Helicase</keyword>
<dbReference type="Pfam" id="PF00270">
    <property type="entry name" value="DEAD"/>
    <property type="match status" value="1"/>
</dbReference>
<evidence type="ECO:0000256" key="6">
    <source>
        <dbReference type="ARBA" id="ARBA00022840"/>
    </source>
</evidence>
<dbReference type="GO" id="GO:0005524">
    <property type="term" value="F:ATP binding"/>
    <property type="evidence" value="ECO:0007669"/>
    <property type="project" value="UniProtKB-KW"/>
</dbReference>
<evidence type="ECO:0000256" key="7">
    <source>
        <dbReference type="ARBA" id="ARBA00047984"/>
    </source>
</evidence>
<evidence type="ECO:0000259" key="10">
    <source>
        <dbReference type="PROSITE" id="PS51194"/>
    </source>
</evidence>
<feature type="compositionally biased region" description="Basic and acidic residues" evidence="8">
    <location>
        <begin position="479"/>
        <end position="494"/>
    </location>
</feature>
<dbReference type="SUPFAM" id="SSF52540">
    <property type="entry name" value="P-loop containing nucleoside triphosphate hydrolases"/>
    <property type="match status" value="1"/>
</dbReference>
<comment type="similarity">
    <text evidence="1">Belongs to the DEAD box helicase family. DEAH subfamily.</text>
</comment>
<dbReference type="GO" id="GO:0000462">
    <property type="term" value="P:maturation of SSU-rRNA from tricistronic rRNA transcript (SSU-rRNA, 5.8S rRNA, LSU-rRNA)"/>
    <property type="evidence" value="ECO:0007669"/>
    <property type="project" value="TreeGrafter"/>
</dbReference>
<dbReference type="Pfam" id="PF04408">
    <property type="entry name" value="WHD_HA2"/>
    <property type="match status" value="1"/>
</dbReference>
<dbReference type="EC" id="3.6.4.13" evidence="2"/>
<feature type="compositionally biased region" description="Low complexity" evidence="8">
    <location>
        <begin position="323"/>
        <end position="334"/>
    </location>
</feature>
<dbReference type="InterPro" id="IPR011709">
    <property type="entry name" value="DEAD-box_helicase_OB_fold"/>
</dbReference>
<dbReference type="PROSITE" id="PS00690">
    <property type="entry name" value="DEAH_ATP_HELICASE"/>
    <property type="match status" value="1"/>
</dbReference>
<dbReference type="SMART" id="SM00382">
    <property type="entry name" value="AAA"/>
    <property type="match status" value="1"/>
</dbReference>
<dbReference type="InterPro" id="IPR002464">
    <property type="entry name" value="DNA/RNA_helicase_DEAH_CS"/>
</dbReference>
<feature type="compositionally biased region" description="Polar residues" evidence="8">
    <location>
        <begin position="716"/>
        <end position="728"/>
    </location>
</feature>
<dbReference type="FunFam" id="3.40.50.300:FF:000637">
    <property type="entry name" value="ATP-dependent RNA helicase DHX37/DHR1"/>
    <property type="match status" value="1"/>
</dbReference>
<feature type="compositionally biased region" description="Basic residues" evidence="8">
    <location>
        <begin position="400"/>
        <end position="414"/>
    </location>
</feature>
<feature type="compositionally biased region" description="Low complexity" evidence="8">
    <location>
        <begin position="560"/>
        <end position="578"/>
    </location>
</feature>
<dbReference type="GO" id="GO:0005730">
    <property type="term" value="C:nucleolus"/>
    <property type="evidence" value="ECO:0007669"/>
    <property type="project" value="TreeGrafter"/>
</dbReference>
<dbReference type="CDD" id="cd18791">
    <property type="entry name" value="SF2_C_RHA"/>
    <property type="match status" value="1"/>
</dbReference>
<dbReference type="Pfam" id="PF07717">
    <property type="entry name" value="OB_NTP_bind"/>
    <property type="match status" value="1"/>
</dbReference>
<keyword evidence="12" id="KW-1185">Reference proteome</keyword>
<feature type="region of interest" description="Disordered" evidence="8">
    <location>
        <begin position="702"/>
        <end position="780"/>
    </location>
</feature>
<keyword evidence="3" id="KW-0547">Nucleotide-binding</keyword>
<proteinExistence type="inferred from homology"/>
<feature type="domain" description="Helicase C-terminal" evidence="10">
    <location>
        <begin position="1528"/>
        <end position="1700"/>
    </location>
</feature>
<dbReference type="InterPro" id="IPR003593">
    <property type="entry name" value="AAA+_ATPase"/>
</dbReference>
<dbReference type="OrthoDB" id="10253254at2759"/>
<dbReference type="InterPro" id="IPR027417">
    <property type="entry name" value="P-loop_NTPase"/>
</dbReference>
<evidence type="ECO:0000256" key="5">
    <source>
        <dbReference type="ARBA" id="ARBA00022806"/>
    </source>
</evidence>
<protein>
    <recommendedName>
        <fullName evidence="2">RNA helicase</fullName>
        <ecNumber evidence="2">3.6.4.13</ecNumber>
    </recommendedName>
</protein>
<feature type="compositionally biased region" description="Basic and acidic residues" evidence="8">
    <location>
        <begin position="449"/>
        <end position="465"/>
    </location>
</feature>
<dbReference type="InterPro" id="IPR048333">
    <property type="entry name" value="HA2_WH"/>
</dbReference>
<evidence type="ECO:0000256" key="8">
    <source>
        <dbReference type="SAM" id="MobiDB-lite"/>
    </source>
</evidence>
<organism evidence="11 12">
    <name type="scientific">Armillaria ostoyae</name>
    <name type="common">Armillaria root rot fungus</name>
    <dbReference type="NCBI Taxonomy" id="47428"/>
    <lineage>
        <taxon>Eukaryota</taxon>
        <taxon>Fungi</taxon>
        <taxon>Dikarya</taxon>
        <taxon>Basidiomycota</taxon>
        <taxon>Agaricomycotina</taxon>
        <taxon>Agaricomycetes</taxon>
        <taxon>Agaricomycetidae</taxon>
        <taxon>Agaricales</taxon>
        <taxon>Marasmiineae</taxon>
        <taxon>Physalacriaceae</taxon>
        <taxon>Armillaria</taxon>
    </lineage>
</organism>
<keyword evidence="4" id="KW-0378">Hydrolase</keyword>
<dbReference type="GO" id="GO:0016787">
    <property type="term" value="F:hydrolase activity"/>
    <property type="evidence" value="ECO:0007669"/>
    <property type="project" value="UniProtKB-KW"/>
</dbReference>
<dbReference type="GO" id="GO:0003724">
    <property type="term" value="F:RNA helicase activity"/>
    <property type="evidence" value="ECO:0007669"/>
    <property type="project" value="UniProtKB-EC"/>
</dbReference>
<feature type="compositionally biased region" description="Acidic residues" evidence="8">
    <location>
        <begin position="136"/>
        <end position="147"/>
    </location>
</feature>
<evidence type="ECO:0000313" key="11">
    <source>
        <dbReference type="EMBL" id="SJL07506.1"/>
    </source>
</evidence>
<dbReference type="InterPro" id="IPR007502">
    <property type="entry name" value="Helicase-assoc_dom"/>
</dbReference>
<evidence type="ECO:0000259" key="9">
    <source>
        <dbReference type="PROSITE" id="PS51192"/>
    </source>
</evidence>
<dbReference type="EMBL" id="FUEG01000008">
    <property type="protein sequence ID" value="SJL07506.1"/>
    <property type="molecule type" value="Genomic_DNA"/>
</dbReference>
<dbReference type="InterPro" id="IPR018465">
    <property type="entry name" value="Scm3/HJURP"/>
</dbReference>
<feature type="compositionally biased region" description="Acidic residues" evidence="8">
    <location>
        <begin position="249"/>
        <end position="263"/>
    </location>
</feature>
<dbReference type="InterPro" id="IPR001650">
    <property type="entry name" value="Helicase_C-like"/>
</dbReference>
<feature type="compositionally biased region" description="Basic and acidic residues" evidence="8">
    <location>
        <begin position="874"/>
        <end position="883"/>
    </location>
</feature>
<feature type="compositionally biased region" description="Polar residues" evidence="8">
    <location>
        <begin position="751"/>
        <end position="764"/>
    </location>
</feature>
<dbReference type="InterPro" id="IPR009072">
    <property type="entry name" value="Histone-fold"/>
</dbReference>
<feature type="compositionally biased region" description="Basic and acidic residues" evidence="8">
    <location>
        <begin position="971"/>
        <end position="988"/>
    </location>
</feature>
<keyword evidence="6" id="KW-0067">ATP-binding</keyword>
<evidence type="ECO:0000256" key="1">
    <source>
        <dbReference type="ARBA" id="ARBA00008792"/>
    </source>
</evidence>
<evidence type="ECO:0000256" key="3">
    <source>
        <dbReference type="ARBA" id="ARBA00022741"/>
    </source>
</evidence>
<feature type="compositionally biased region" description="Acidic residues" evidence="8">
    <location>
        <begin position="1075"/>
        <end position="1114"/>
    </location>
</feature>
<dbReference type="SMART" id="SM00847">
    <property type="entry name" value="HA2"/>
    <property type="match status" value="1"/>
</dbReference>
<feature type="region of interest" description="Disordered" evidence="8">
    <location>
        <begin position="440"/>
        <end position="665"/>
    </location>
</feature>
<dbReference type="Pfam" id="PF00271">
    <property type="entry name" value="Helicase_C"/>
    <property type="match status" value="1"/>
</dbReference>
<reference evidence="12" key="1">
    <citation type="journal article" date="2017" name="Nat. Ecol. Evol.">
        <title>Genome expansion and lineage-specific genetic innovations in the forest pathogenic fungi Armillaria.</title>
        <authorList>
            <person name="Sipos G."/>
            <person name="Prasanna A.N."/>
            <person name="Walter M.C."/>
            <person name="O'Connor E."/>
            <person name="Balint B."/>
            <person name="Krizsan K."/>
            <person name="Kiss B."/>
            <person name="Hess J."/>
            <person name="Varga T."/>
            <person name="Slot J."/>
            <person name="Riley R."/>
            <person name="Boka B."/>
            <person name="Rigling D."/>
            <person name="Barry K."/>
            <person name="Lee J."/>
            <person name="Mihaltcheva S."/>
            <person name="LaButti K."/>
            <person name="Lipzen A."/>
            <person name="Waldron R."/>
            <person name="Moloney N.M."/>
            <person name="Sperisen C."/>
            <person name="Kredics L."/>
            <person name="Vagvoelgyi C."/>
            <person name="Patrignani A."/>
            <person name="Fitzpatrick D."/>
            <person name="Nagy I."/>
            <person name="Doyle S."/>
            <person name="Anderson J.B."/>
            <person name="Grigoriev I.V."/>
            <person name="Gueldener U."/>
            <person name="Muensterkoetter M."/>
            <person name="Nagy L.G."/>
        </authorList>
    </citation>
    <scope>NUCLEOTIDE SEQUENCE [LARGE SCALE GENOMIC DNA]</scope>
    <source>
        <strain evidence="12">C18/9</strain>
    </source>
</reference>
<feature type="region of interest" description="Disordered" evidence="8">
    <location>
        <begin position="188"/>
        <end position="428"/>
    </location>
</feature>
<dbReference type="GO" id="GO:0046982">
    <property type="term" value="F:protein heterodimerization activity"/>
    <property type="evidence" value="ECO:0007669"/>
    <property type="project" value="InterPro"/>
</dbReference>
<dbReference type="Gene3D" id="1.10.20.10">
    <property type="entry name" value="Histone, subunit A"/>
    <property type="match status" value="1"/>
</dbReference>
<feature type="compositionally biased region" description="Low complexity" evidence="8">
    <location>
        <begin position="765"/>
        <end position="774"/>
    </location>
</feature>
<feature type="compositionally biased region" description="Basic and acidic residues" evidence="8">
    <location>
        <begin position="1012"/>
        <end position="1021"/>
    </location>
</feature>